<proteinExistence type="predicted"/>
<evidence type="ECO:0000256" key="1">
    <source>
        <dbReference type="SAM" id="MobiDB-lite"/>
    </source>
</evidence>
<feature type="region of interest" description="Disordered" evidence="1">
    <location>
        <begin position="91"/>
        <end position="122"/>
    </location>
</feature>
<dbReference type="Proteomes" id="UP000887013">
    <property type="component" value="Unassembled WGS sequence"/>
</dbReference>
<evidence type="ECO:0000313" key="2">
    <source>
        <dbReference type="EMBL" id="GFU05746.1"/>
    </source>
</evidence>
<protein>
    <submittedName>
        <fullName evidence="2">Uncharacterized protein</fullName>
    </submittedName>
</protein>
<organism evidence="2 3">
    <name type="scientific">Nephila pilipes</name>
    <name type="common">Giant wood spider</name>
    <name type="synonym">Nephila maculata</name>
    <dbReference type="NCBI Taxonomy" id="299642"/>
    <lineage>
        <taxon>Eukaryota</taxon>
        <taxon>Metazoa</taxon>
        <taxon>Ecdysozoa</taxon>
        <taxon>Arthropoda</taxon>
        <taxon>Chelicerata</taxon>
        <taxon>Arachnida</taxon>
        <taxon>Araneae</taxon>
        <taxon>Araneomorphae</taxon>
        <taxon>Entelegynae</taxon>
        <taxon>Araneoidea</taxon>
        <taxon>Nephilidae</taxon>
        <taxon>Nephila</taxon>
    </lineage>
</organism>
<dbReference type="EMBL" id="BMAW01123968">
    <property type="protein sequence ID" value="GFU05746.1"/>
    <property type="molecule type" value="Genomic_DNA"/>
</dbReference>
<feature type="compositionally biased region" description="Polar residues" evidence="1">
    <location>
        <begin position="95"/>
        <end position="122"/>
    </location>
</feature>
<feature type="region of interest" description="Disordered" evidence="1">
    <location>
        <begin position="18"/>
        <end position="58"/>
    </location>
</feature>
<gene>
    <name evidence="2" type="ORF">NPIL_240031</name>
</gene>
<reference evidence="2" key="1">
    <citation type="submission" date="2020-08" db="EMBL/GenBank/DDBJ databases">
        <title>Multicomponent nature underlies the extraordinary mechanical properties of spider dragline silk.</title>
        <authorList>
            <person name="Kono N."/>
            <person name="Nakamura H."/>
            <person name="Mori M."/>
            <person name="Yoshida Y."/>
            <person name="Ohtoshi R."/>
            <person name="Malay A.D."/>
            <person name="Moran D.A.P."/>
            <person name="Tomita M."/>
            <person name="Numata K."/>
            <person name="Arakawa K."/>
        </authorList>
    </citation>
    <scope>NUCLEOTIDE SEQUENCE</scope>
</reference>
<keyword evidence="3" id="KW-1185">Reference proteome</keyword>
<name>A0A8X6U974_NEPPI</name>
<evidence type="ECO:0000313" key="3">
    <source>
        <dbReference type="Proteomes" id="UP000887013"/>
    </source>
</evidence>
<comment type="caution">
    <text evidence="2">The sequence shown here is derived from an EMBL/GenBank/DDBJ whole genome shotgun (WGS) entry which is preliminary data.</text>
</comment>
<dbReference type="AlphaFoldDB" id="A0A8X6U974"/>
<sequence length="122" mass="13649">MECVFRVSLQSGSYALRNGFETGSEGRERQRRSRRILPYLEGSDRKRRVGDSRRGTPEHSYTVLADFHTALLGRGGVMLRRLAQDFVRGFRESTRASSPSRGVTARVPSSSLDSATVSKNIE</sequence>
<accession>A0A8X6U974</accession>